<organism evidence="1 2">
    <name type="scientific">Anopheles maculatus</name>
    <dbReference type="NCBI Taxonomy" id="74869"/>
    <lineage>
        <taxon>Eukaryota</taxon>
        <taxon>Metazoa</taxon>
        <taxon>Ecdysozoa</taxon>
        <taxon>Arthropoda</taxon>
        <taxon>Hexapoda</taxon>
        <taxon>Insecta</taxon>
        <taxon>Pterygota</taxon>
        <taxon>Neoptera</taxon>
        <taxon>Endopterygota</taxon>
        <taxon>Diptera</taxon>
        <taxon>Nematocera</taxon>
        <taxon>Culicoidea</taxon>
        <taxon>Culicidae</taxon>
        <taxon>Anophelinae</taxon>
        <taxon>Anopheles</taxon>
        <taxon>Anopheles maculatus group</taxon>
    </lineage>
</organism>
<proteinExistence type="predicted"/>
<keyword evidence="2" id="KW-1185">Reference proteome</keyword>
<reference evidence="1" key="2">
    <citation type="submission" date="2020-05" db="UniProtKB">
        <authorList>
            <consortium name="EnsemblMetazoa"/>
        </authorList>
    </citation>
    <scope>IDENTIFICATION</scope>
    <source>
        <strain evidence="1">maculatus3</strain>
    </source>
</reference>
<protein>
    <submittedName>
        <fullName evidence="1">Uncharacterized protein</fullName>
    </submittedName>
</protein>
<evidence type="ECO:0000313" key="1">
    <source>
        <dbReference type="EnsemblMetazoa" id="AMAM018826-PA"/>
    </source>
</evidence>
<sequence>MTVSYALRNIGISSGWYSSMIDRPRISCGRFSERYNDLRRDLARKGGPILRMDEIDKRTAQPHVLREAETVRNAGRACPPVPISPGTEDPLPTAEFPGTVSIGSGSPTPHPDRLCCSTDVVELPATTDPATVLFPADEHPFGAGAELSLLVFSFFFLRSLSLVRFMAGCGSGAMLLACVEAFPPYPLLPDELLPLWRDLELPLQEIRNVKEEVIIIRYY</sequence>
<evidence type="ECO:0000313" key="2">
    <source>
        <dbReference type="Proteomes" id="UP000075901"/>
    </source>
</evidence>
<accession>A0A182T3E7</accession>
<dbReference type="AlphaFoldDB" id="A0A182T3E7"/>
<dbReference type="VEuPathDB" id="VectorBase:AMAM018826"/>
<name>A0A182T3E7_9DIPT</name>
<dbReference type="EnsemblMetazoa" id="AMAM018826-RA">
    <property type="protein sequence ID" value="AMAM018826-PA"/>
    <property type="gene ID" value="AMAM018826"/>
</dbReference>
<dbReference type="Proteomes" id="UP000075901">
    <property type="component" value="Unassembled WGS sequence"/>
</dbReference>
<reference evidence="2" key="1">
    <citation type="submission" date="2013-09" db="EMBL/GenBank/DDBJ databases">
        <title>The Genome Sequence of Anopheles maculatus species B.</title>
        <authorList>
            <consortium name="The Broad Institute Genomics Platform"/>
            <person name="Neafsey D.E."/>
            <person name="Besansky N."/>
            <person name="Howell P."/>
            <person name="Walton C."/>
            <person name="Young S.K."/>
            <person name="Zeng Q."/>
            <person name="Gargeya S."/>
            <person name="Fitzgerald M."/>
            <person name="Haas B."/>
            <person name="Abouelleil A."/>
            <person name="Allen A.W."/>
            <person name="Alvarado L."/>
            <person name="Arachchi H.M."/>
            <person name="Berlin A.M."/>
            <person name="Chapman S.B."/>
            <person name="Gainer-Dewar J."/>
            <person name="Goldberg J."/>
            <person name="Griggs A."/>
            <person name="Gujja S."/>
            <person name="Hansen M."/>
            <person name="Howarth C."/>
            <person name="Imamovic A."/>
            <person name="Ireland A."/>
            <person name="Larimer J."/>
            <person name="McCowan C."/>
            <person name="Murphy C."/>
            <person name="Pearson M."/>
            <person name="Poon T.W."/>
            <person name="Priest M."/>
            <person name="Roberts A."/>
            <person name="Saif S."/>
            <person name="Shea T."/>
            <person name="Sisk P."/>
            <person name="Sykes S."/>
            <person name="Wortman J."/>
            <person name="Nusbaum C."/>
            <person name="Birren B."/>
        </authorList>
    </citation>
    <scope>NUCLEOTIDE SEQUENCE [LARGE SCALE GENOMIC DNA]</scope>
    <source>
        <strain evidence="2">maculatus3</strain>
    </source>
</reference>